<protein>
    <recommendedName>
        <fullName evidence="1">Cyclic di-GMP-binding protein</fullName>
    </recommendedName>
    <alternativeName>
        <fullName evidence="1">Cellulose synthase regulatory subunit</fullName>
    </alternativeName>
</protein>
<comment type="pathway">
    <text evidence="1">Glycan metabolism; bacterial cellulose biosynthesis.</text>
</comment>
<keyword evidence="1" id="KW-0973">c-di-GMP</keyword>
<gene>
    <name evidence="2" type="ORF">C0081_04660</name>
</gene>
<comment type="subcellular location">
    <subcellularLocation>
        <location evidence="1">Cell inner membrane</location>
    </subcellularLocation>
</comment>
<dbReference type="UniPathway" id="UPA00694"/>
<dbReference type="AlphaFoldDB" id="A0A2N5XV86"/>
<feature type="transmembrane region" description="Helical" evidence="1">
    <location>
        <begin position="818"/>
        <end position="838"/>
    </location>
</feature>
<dbReference type="OrthoDB" id="7615145at2"/>
<keyword evidence="1" id="KW-0997">Cell inner membrane</keyword>
<reference evidence="2 3" key="1">
    <citation type="submission" date="2018-01" db="EMBL/GenBank/DDBJ databases">
        <title>The draft genome sequence of Cohaesibacter sp. H1304.</title>
        <authorList>
            <person name="Wang N.-N."/>
            <person name="Du Z.-J."/>
        </authorList>
    </citation>
    <scope>NUCLEOTIDE SEQUENCE [LARGE SCALE GENOMIC DNA]</scope>
    <source>
        <strain evidence="2 3">H1304</strain>
    </source>
</reference>
<dbReference type="Proteomes" id="UP000234881">
    <property type="component" value="Unassembled WGS sequence"/>
</dbReference>
<organism evidence="2 3">
    <name type="scientific">Cohaesibacter celericrescens</name>
    <dbReference type="NCBI Taxonomy" id="2067669"/>
    <lineage>
        <taxon>Bacteria</taxon>
        <taxon>Pseudomonadati</taxon>
        <taxon>Pseudomonadota</taxon>
        <taxon>Alphaproteobacteria</taxon>
        <taxon>Hyphomicrobiales</taxon>
        <taxon>Cohaesibacteraceae</taxon>
    </lineage>
</organism>
<dbReference type="GO" id="GO:0030244">
    <property type="term" value="P:cellulose biosynthetic process"/>
    <property type="evidence" value="ECO:0007669"/>
    <property type="project" value="UniProtKB-KW"/>
</dbReference>
<comment type="subunit">
    <text evidence="1">Tightly associated with the cellulose synthase catalytic subunit.</text>
</comment>
<proteinExistence type="inferred from homology"/>
<keyword evidence="1" id="KW-0812">Transmembrane</keyword>
<dbReference type="Pfam" id="PF03170">
    <property type="entry name" value="BcsB"/>
    <property type="match status" value="1"/>
</dbReference>
<name>A0A2N5XV86_9HYPH</name>
<dbReference type="RefSeq" id="WP_101532641.1">
    <property type="nucleotide sequence ID" value="NZ_PKUQ01000008.1"/>
</dbReference>
<keyword evidence="1" id="KW-0135">Cellulose biosynthesis</keyword>
<comment type="caution">
    <text evidence="2">The sequence shown here is derived from an EMBL/GenBank/DDBJ whole genome shotgun (WGS) entry which is preliminary data.</text>
</comment>
<accession>A0A2N5XV86</accession>
<evidence type="ECO:0000256" key="1">
    <source>
        <dbReference type="RuleBase" id="RU365021"/>
    </source>
</evidence>
<dbReference type="EMBL" id="PKUQ01000008">
    <property type="protein sequence ID" value="PLW78390.1"/>
    <property type="molecule type" value="Genomic_DNA"/>
</dbReference>
<sequence>MRIFRESKAYRNLTLACLSGLAIITLPIDNLQTAHASALTIASESNAPPERSGAENILRAVRSWSQSGFFVQDDALITHSVDGPAFQPGVTHFPINGSDGLLNGEDSQTSWPIYLTAADLAGPVAVKIGFTNSVTVLPESSRLGLWVNGTHIATTALRHTDKIGYLEADIAPARLNIGRNELTLKAQQHHRIDCSLEGSYDLWTAIDLQSSILRRAHGAGRITQLQDLAAISRSADQSVAVNLVLPSDSRTDNAHKEALLTLVQQVILAAQIKKPSIQVMTEAALQNVARTKGSAIDVFAGSLDALQRHAGLQALYQIGDGQDLLVKQQKNVALVPSADGTRILIARIDELAQKPDGFSFLGQYVDHNKVPQEESSISLAELGYSEREYSGHRFSEQVRLTLPADFYPADYDSVEFHLFASYAKSIKRGEVQLLINGKSKISLPIRMQDDGLIQDRLIKLPLSAFSAGVNRVEIIGLFEKNDAETQCATRINRTREAMFYLSGESYFSVPKLAHLPVLPNVRTTLTTGYPYRNQDGSAQILVQLYDETMRGLKVTADFLSRLAINSDQVFTTSMARAGETSAAYANNRIIIGNFASVPAKEAHFQQGVDLIALAQASQGLGDMAQGVDLMPTASINAKSVYPAGMQRYDTRFRPQSMPPMPPLPQQSGNALSRDSLKEVFRQRAARERDGFQFSAFSSSVKTIFSPVSRAVAKVTHPSDGPASLSGNNKALISQRRVDGEVTTLVSYNMQAADYLDFDSLFASTARGSDPIHTVSISGYGETLTQLKSEQEWIGNLPLSHSKNWHLLFAGWLSNNPPFYAFLTFVSLLVFGLLSSVILNRTKRSNGDDFEQTY</sequence>
<keyword evidence="1" id="KW-0472">Membrane</keyword>
<dbReference type="InterPro" id="IPR018513">
    <property type="entry name" value="Cell_synthase_bac"/>
</dbReference>
<evidence type="ECO:0000313" key="3">
    <source>
        <dbReference type="Proteomes" id="UP000234881"/>
    </source>
</evidence>
<dbReference type="GO" id="GO:0006011">
    <property type="term" value="P:UDP-alpha-D-glucose metabolic process"/>
    <property type="evidence" value="ECO:0007669"/>
    <property type="project" value="InterPro"/>
</dbReference>
<keyword evidence="3" id="KW-1185">Reference proteome</keyword>
<keyword evidence="1" id="KW-1133">Transmembrane helix</keyword>
<comment type="similarity">
    <text evidence="1">Belongs to the AcsB/BcsB family.</text>
</comment>
<dbReference type="Gene3D" id="2.60.120.260">
    <property type="entry name" value="Galactose-binding domain-like"/>
    <property type="match status" value="2"/>
</dbReference>
<dbReference type="GO" id="GO:0005886">
    <property type="term" value="C:plasma membrane"/>
    <property type="evidence" value="ECO:0007669"/>
    <property type="project" value="UniProtKB-SubCell"/>
</dbReference>
<evidence type="ECO:0000313" key="2">
    <source>
        <dbReference type="EMBL" id="PLW78390.1"/>
    </source>
</evidence>
<comment type="function">
    <text evidence="1">Binds the cellulose synthase activator, bis-(3'-5') cyclic diguanylic acid (c-di-GMP).</text>
</comment>
<keyword evidence="1" id="KW-1003">Cell membrane</keyword>